<dbReference type="CDD" id="cd08070">
    <property type="entry name" value="MPN_like"/>
    <property type="match status" value="1"/>
</dbReference>
<protein>
    <submittedName>
        <fullName evidence="7">M67 family metallopeptidase</fullName>
    </submittedName>
</protein>
<dbReference type="Pfam" id="PF14464">
    <property type="entry name" value="Prok-JAB"/>
    <property type="match status" value="1"/>
</dbReference>
<accession>A0A9X1DF93</accession>
<dbReference type="GO" id="GO:0006508">
    <property type="term" value="P:proteolysis"/>
    <property type="evidence" value="ECO:0007669"/>
    <property type="project" value="UniProtKB-KW"/>
</dbReference>
<dbReference type="InterPro" id="IPR037518">
    <property type="entry name" value="MPN"/>
</dbReference>
<keyword evidence="1" id="KW-0645">Protease</keyword>
<keyword evidence="4" id="KW-0862">Zinc</keyword>
<dbReference type="PANTHER" id="PTHR34858">
    <property type="entry name" value="CYSO-CYSTEINE PEPTIDASE"/>
    <property type="match status" value="1"/>
</dbReference>
<keyword evidence="5" id="KW-0482">Metalloprotease</keyword>
<dbReference type="PANTHER" id="PTHR34858:SF1">
    <property type="entry name" value="CYSO-CYSTEINE PEPTIDASE"/>
    <property type="match status" value="1"/>
</dbReference>
<gene>
    <name evidence="7" type="ORF">KK488_18300</name>
</gene>
<keyword evidence="8" id="KW-1185">Reference proteome</keyword>
<evidence type="ECO:0000313" key="7">
    <source>
        <dbReference type="EMBL" id="MBT2188900.1"/>
    </source>
</evidence>
<evidence type="ECO:0000256" key="5">
    <source>
        <dbReference type="ARBA" id="ARBA00023049"/>
    </source>
</evidence>
<organism evidence="7 8">
    <name type="scientific">Sphingobium nicotianae</name>
    <dbReference type="NCBI Taxonomy" id="2782607"/>
    <lineage>
        <taxon>Bacteria</taxon>
        <taxon>Pseudomonadati</taxon>
        <taxon>Pseudomonadota</taxon>
        <taxon>Alphaproteobacteria</taxon>
        <taxon>Sphingomonadales</taxon>
        <taxon>Sphingomonadaceae</taxon>
        <taxon>Sphingobium</taxon>
    </lineage>
</organism>
<evidence type="ECO:0000256" key="3">
    <source>
        <dbReference type="ARBA" id="ARBA00022801"/>
    </source>
</evidence>
<reference evidence="7" key="1">
    <citation type="submission" date="2021-05" db="EMBL/GenBank/DDBJ databases">
        <title>Genome of Sphingobium sp. strain.</title>
        <authorList>
            <person name="Fan R."/>
        </authorList>
    </citation>
    <scope>NUCLEOTIDE SEQUENCE</scope>
    <source>
        <strain evidence="7">H33</strain>
    </source>
</reference>
<dbReference type="GO" id="GO:0008270">
    <property type="term" value="F:zinc ion binding"/>
    <property type="evidence" value="ECO:0007669"/>
    <property type="project" value="TreeGrafter"/>
</dbReference>
<dbReference type="EMBL" id="JAHGAW010000013">
    <property type="protein sequence ID" value="MBT2188900.1"/>
    <property type="molecule type" value="Genomic_DNA"/>
</dbReference>
<dbReference type="PROSITE" id="PS50249">
    <property type="entry name" value="MPN"/>
    <property type="match status" value="1"/>
</dbReference>
<dbReference type="SUPFAM" id="SSF102712">
    <property type="entry name" value="JAB1/MPN domain"/>
    <property type="match status" value="1"/>
</dbReference>
<sequence>MSLLISTVQLRAIHAHADAESARECCGLLLGDRMTGMVRAVRSAANVAAHPAHRFEIDPAVLIAAHRAARTGGPAIIGHYHSHPTGDSLPSATDAAMAERGGEIWLIVGGDGAIRAWRAGPSGALHGCFDAVDVTIVPHPDLAPSRPQGH</sequence>
<evidence type="ECO:0000259" key="6">
    <source>
        <dbReference type="PROSITE" id="PS50249"/>
    </source>
</evidence>
<dbReference type="SMART" id="SM00232">
    <property type="entry name" value="JAB_MPN"/>
    <property type="match status" value="1"/>
</dbReference>
<evidence type="ECO:0000256" key="4">
    <source>
        <dbReference type="ARBA" id="ARBA00022833"/>
    </source>
</evidence>
<evidence type="ECO:0000313" key="8">
    <source>
        <dbReference type="Proteomes" id="UP001138757"/>
    </source>
</evidence>
<dbReference type="RefSeq" id="WP_214625153.1">
    <property type="nucleotide sequence ID" value="NZ_JAHGAW010000013.1"/>
</dbReference>
<dbReference type="Proteomes" id="UP001138757">
    <property type="component" value="Unassembled WGS sequence"/>
</dbReference>
<dbReference type="Gene3D" id="3.40.140.10">
    <property type="entry name" value="Cytidine Deaminase, domain 2"/>
    <property type="match status" value="1"/>
</dbReference>
<proteinExistence type="predicted"/>
<feature type="domain" description="MPN" evidence="6">
    <location>
        <begin position="3"/>
        <end position="150"/>
    </location>
</feature>
<dbReference type="GO" id="GO:0008235">
    <property type="term" value="F:metalloexopeptidase activity"/>
    <property type="evidence" value="ECO:0007669"/>
    <property type="project" value="TreeGrafter"/>
</dbReference>
<name>A0A9X1DF93_9SPHN</name>
<comment type="caution">
    <text evidence="7">The sequence shown here is derived from an EMBL/GenBank/DDBJ whole genome shotgun (WGS) entry which is preliminary data.</text>
</comment>
<keyword evidence="3" id="KW-0378">Hydrolase</keyword>
<evidence type="ECO:0000256" key="1">
    <source>
        <dbReference type="ARBA" id="ARBA00022670"/>
    </source>
</evidence>
<keyword evidence="2" id="KW-0479">Metal-binding</keyword>
<dbReference type="AlphaFoldDB" id="A0A9X1DF93"/>
<dbReference type="InterPro" id="IPR000555">
    <property type="entry name" value="JAMM/MPN+_dom"/>
</dbReference>
<evidence type="ECO:0000256" key="2">
    <source>
        <dbReference type="ARBA" id="ARBA00022723"/>
    </source>
</evidence>
<dbReference type="InterPro" id="IPR051929">
    <property type="entry name" value="VirAsm_ModProt"/>
</dbReference>
<dbReference type="InterPro" id="IPR028090">
    <property type="entry name" value="JAB_dom_prok"/>
</dbReference>